<proteinExistence type="predicted"/>
<keyword evidence="2" id="KW-1185">Reference proteome</keyword>
<dbReference type="PANTHER" id="PTHR47018:SF1">
    <property type="entry name" value="TESMIN_TSO1-LIKE CXC DOMAIN-CONTAINING PROTEIN"/>
    <property type="match status" value="1"/>
</dbReference>
<evidence type="ECO:0000313" key="1">
    <source>
        <dbReference type="EMBL" id="KAG0702221.1"/>
    </source>
</evidence>
<reference evidence="1" key="1">
    <citation type="submission" date="2020-07" db="EMBL/GenBank/DDBJ databases">
        <title>The High-quality genome of the commercially important snow crab, Chionoecetes opilio.</title>
        <authorList>
            <person name="Jeong J.-H."/>
            <person name="Ryu S."/>
        </authorList>
    </citation>
    <scope>NUCLEOTIDE SEQUENCE</scope>
    <source>
        <strain evidence="1">MADBK_172401_WGS</strain>
        <tissue evidence="1">Digestive gland</tissue>
    </source>
</reference>
<evidence type="ECO:0000313" key="2">
    <source>
        <dbReference type="Proteomes" id="UP000770661"/>
    </source>
</evidence>
<sequence>MISGKAIARAIRAHFLVDAALNAILLAKAYDLPFSHVTEDDQPNTDAEESFPQNEDLKEAQGLLKGLLDGTETLDNVLSSESVTRIDKRINHVKDAMADQRTAKLWIQYLDMVKILQLFIKAERTGNWELHLDAVRKMLPIFAAAGHILYAKSAYLYCSKWRGCRQAILKCTRNFLKDSM</sequence>
<protein>
    <submittedName>
        <fullName evidence="1">Uncharacterized protein</fullName>
    </submittedName>
</protein>
<dbReference type="AlphaFoldDB" id="A0A8J4XPC7"/>
<dbReference type="OrthoDB" id="6770940at2759"/>
<organism evidence="1 2">
    <name type="scientific">Chionoecetes opilio</name>
    <name type="common">Atlantic snow crab</name>
    <name type="synonym">Cancer opilio</name>
    <dbReference type="NCBI Taxonomy" id="41210"/>
    <lineage>
        <taxon>Eukaryota</taxon>
        <taxon>Metazoa</taxon>
        <taxon>Ecdysozoa</taxon>
        <taxon>Arthropoda</taxon>
        <taxon>Crustacea</taxon>
        <taxon>Multicrustacea</taxon>
        <taxon>Malacostraca</taxon>
        <taxon>Eumalacostraca</taxon>
        <taxon>Eucarida</taxon>
        <taxon>Decapoda</taxon>
        <taxon>Pleocyemata</taxon>
        <taxon>Brachyura</taxon>
        <taxon>Eubrachyura</taxon>
        <taxon>Majoidea</taxon>
        <taxon>Majidae</taxon>
        <taxon>Chionoecetes</taxon>
    </lineage>
</organism>
<dbReference type="PANTHER" id="PTHR47018">
    <property type="entry name" value="CXC DOMAIN-CONTAINING PROTEIN-RELATED"/>
    <property type="match status" value="1"/>
</dbReference>
<accession>A0A8J4XPC7</accession>
<dbReference type="EMBL" id="JACEEZ010025301">
    <property type="protein sequence ID" value="KAG0702221.1"/>
    <property type="molecule type" value="Genomic_DNA"/>
</dbReference>
<comment type="caution">
    <text evidence="1">The sequence shown here is derived from an EMBL/GenBank/DDBJ whole genome shotgun (WGS) entry which is preliminary data.</text>
</comment>
<gene>
    <name evidence="1" type="ORF">GWK47_025153</name>
</gene>
<name>A0A8J4XPC7_CHIOP</name>
<dbReference type="Proteomes" id="UP000770661">
    <property type="component" value="Unassembled WGS sequence"/>
</dbReference>